<protein>
    <recommendedName>
        <fullName evidence="5">Pectinesterase inhibitor domain-containing protein</fullName>
    </recommendedName>
</protein>
<feature type="chain" id="PRO_5041673398" description="Pectinesterase inhibitor domain-containing protein" evidence="4">
    <location>
        <begin position="30"/>
        <end position="192"/>
    </location>
</feature>
<feature type="domain" description="Pectinesterase inhibitor" evidence="5">
    <location>
        <begin position="41"/>
        <end position="184"/>
    </location>
</feature>
<dbReference type="InterPro" id="IPR035513">
    <property type="entry name" value="Invertase/methylesterase_inhib"/>
</dbReference>
<accession>A0AA87ZLU8</accession>
<comment type="caution">
    <text evidence="6">The sequence shown here is derived from an EMBL/GenBank/DDBJ whole genome shotgun (WGS) entry which is preliminary data.</text>
</comment>
<dbReference type="FunFam" id="1.20.140.40:FF:000008">
    <property type="entry name" value="Invertase/pectin methylesterase inhibitor family protein"/>
    <property type="match status" value="1"/>
</dbReference>
<keyword evidence="1 4" id="KW-0732">Signal</keyword>
<evidence type="ECO:0000256" key="3">
    <source>
        <dbReference type="ARBA" id="ARBA00038471"/>
    </source>
</evidence>
<organism evidence="6 7">
    <name type="scientific">Ficus carica</name>
    <name type="common">Common fig</name>
    <dbReference type="NCBI Taxonomy" id="3494"/>
    <lineage>
        <taxon>Eukaryota</taxon>
        <taxon>Viridiplantae</taxon>
        <taxon>Streptophyta</taxon>
        <taxon>Embryophyta</taxon>
        <taxon>Tracheophyta</taxon>
        <taxon>Spermatophyta</taxon>
        <taxon>Magnoliopsida</taxon>
        <taxon>eudicotyledons</taxon>
        <taxon>Gunneridae</taxon>
        <taxon>Pentapetalae</taxon>
        <taxon>rosids</taxon>
        <taxon>fabids</taxon>
        <taxon>Rosales</taxon>
        <taxon>Moraceae</taxon>
        <taxon>Ficeae</taxon>
        <taxon>Ficus</taxon>
    </lineage>
</organism>
<evidence type="ECO:0000313" key="6">
    <source>
        <dbReference type="EMBL" id="GMN36712.1"/>
    </source>
</evidence>
<dbReference type="SUPFAM" id="SSF101148">
    <property type="entry name" value="Plant invertase/pectin methylesterase inhibitor"/>
    <property type="match status" value="1"/>
</dbReference>
<dbReference type="SMART" id="SM00856">
    <property type="entry name" value="PMEI"/>
    <property type="match status" value="1"/>
</dbReference>
<evidence type="ECO:0000256" key="1">
    <source>
        <dbReference type="ARBA" id="ARBA00022729"/>
    </source>
</evidence>
<dbReference type="CDD" id="cd14859">
    <property type="entry name" value="PMEI_like"/>
    <property type="match status" value="1"/>
</dbReference>
<dbReference type="GO" id="GO:0046910">
    <property type="term" value="F:pectinesterase inhibitor activity"/>
    <property type="evidence" value="ECO:0007669"/>
    <property type="project" value="UniProtKB-ARBA"/>
</dbReference>
<name>A0AA87ZLU8_FICCA</name>
<evidence type="ECO:0000313" key="7">
    <source>
        <dbReference type="Proteomes" id="UP001187192"/>
    </source>
</evidence>
<gene>
    <name evidence="6" type="ORF">TIFTF001_006237</name>
</gene>
<dbReference type="Gene3D" id="1.20.140.40">
    <property type="entry name" value="Invertase/pectin methylesterase inhibitor family protein"/>
    <property type="match status" value="1"/>
</dbReference>
<proteinExistence type="inferred from homology"/>
<feature type="signal peptide" evidence="4">
    <location>
        <begin position="1"/>
        <end position="29"/>
    </location>
</feature>
<dbReference type="PANTHER" id="PTHR35357:SF8">
    <property type="entry name" value="OS01G0111000 PROTEIN"/>
    <property type="match status" value="1"/>
</dbReference>
<keyword evidence="7" id="KW-1185">Reference proteome</keyword>
<evidence type="ECO:0000256" key="4">
    <source>
        <dbReference type="SAM" id="SignalP"/>
    </source>
</evidence>
<comment type="similarity">
    <text evidence="3">Belongs to the PMEI family.</text>
</comment>
<dbReference type="EMBL" id="BTGU01000006">
    <property type="protein sequence ID" value="GMN36712.1"/>
    <property type="molecule type" value="Genomic_DNA"/>
</dbReference>
<dbReference type="AlphaFoldDB" id="A0AA87ZLU8"/>
<dbReference type="InterPro" id="IPR006501">
    <property type="entry name" value="Pectinesterase_inhib_dom"/>
</dbReference>
<sequence>MVSTRLFGPLSILSSTLLILTTINPIAVAADATTTTTTTTKPTKLVNDVCNRTSNYTFCVSTLYMDPRTPTTDDYGLAFITFGMTYLNATGTQDIIAKFLKTTKESQKLQLLETCRRDYDKAVSALEMAYGDLNSETFFELADLAGNASAAAKDCQNAFKDARDRPLTARNRGLKDLCEICVVVSKLFTGGF</sequence>
<dbReference type="Gramene" id="FCD_00005802-RA">
    <property type="protein sequence ID" value="FCD_00005802-RA:cds"/>
    <property type="gene ID" value="FCD_00005802"/>
</dbReference>
<dbReference type="NCBIfam" id="TIGR01614">
    <property type="entry name" value="PME_inhib"/>
    <property type="match status" value="1"/>
</dbReference>
<dbReference type="PANTHER" id="PTHR35357">
    <property type="entry name" value="OS02G0537100 PROTEIN"/>
    <property type="match status" value="1"/>
</dbReference>
<evidence type="ECO:0000256" key="2">
    <source>
        <dbReference type="ARBA" id="ARBA00023157"/>
    </source>
</evidence>
<reference evidence="6" key="1">
    <citation type="submission" date="2023-07" db="EMBL/GenBank/DDBJ databases">
        <title>draft genome sequence of fig (Ficus carica).</title>
        <authorList>
            <person name="Takahashi T."/>
            <person name="Nishimura K."/>
        </authorList>
    </citation>
    <scope>NUCLEOTIDE SEQUENCE</scope>
</reference>
<dbReference type="Proteomes" id="UP001187192">
    <property type="component" value="Unassembled WGS sequence"/>
</dbReference>
<keyword evidence="2" id="KW-1015">Disulfide bond</keyword>
<evidence type="ECO:0000259" key="5">
    <source>
        <dbReference type="SMART" id="SM00856"/>
    </source>
</evidence>
<dbReference type="Pfam" id="PF04043">
    <property type="entry name" value="PMEI"/>
    <property type="match status" value="1"/>
</dbReference>